<dbReference type="Pfam" id="PF05153">
    <property type="entry name" value="MIOX"/>
    <property type="match status" value="1"/>
</dbReference>
<dbReference type="UniPathway" id="UPA00111">
    <property type="reaction ID" value="UER00527"/>
</dbReference>
<feature type="binding site" evidence="13">
    <location>
        <position position="269"/>
    </location>
    <ligand>
        <name>Fe cation</name>
        <dbReference type="ChEBI" id="CHEBI:24875"/>
        <label>1</label>
    </ligand>
</feature>
<feature type="binding site" evidence="12">
    <location>
        <begin position="135"/>
        <end position="137"/>
    </location>
    <ligand>
        <name>substrate</name>
    </ligand>
</feature>
<evidence type="ECO:0000256" key="10">
    <source>
        <dbReference type="ARBA" id="ARBA00029668"/>
    </source>
</evidence>
<keyword evidence="9 13" id="KW-0408">Iron</keyword>
<feature type="binding site" evidence="12">
    <location>
        <begin position="269"/>
        <end position="270"/>
    </location>
    <ligand>
        <name>substrate</name>
    </ligand>
</feature>
<dbReference type="EC" id="1.13.99.1" evidence="4 14"/>
<dbReference type="GO" id="GO:0005506">
    <property type="term" value="F:iron ion binding"/>
    <property type="evidence" value="ECO:0007669"/>
    <property type="project" value="InterPro"/>
</dbReference>
<feature type="binding site" evidence="12">
    <location>
        <position position="81"/>
    </location>
    <ligand>
        <name>substrate</name>
    </ligand>
</feature>
<keyword evidence="7 13" id="KW-0479">Metal-binding</keyword>
<evidence type="ECO:0000256" key="11">
    <source>
        <dbReference type="ARBA" id="ARBA00048271"/>
    </source>
</evidence>
<dbReference type="GO" id="GO:0005737">
    <property type="term" value="C:cytoplasm"/>
    <property type="evidence" value="ECO:0007669"/>
    <property type="project" value="UniProtKB-SubCell"/>
</dbReference>
<dbReference type="PANTHER" id="PTHR12588:SF0">
    <property type="entry name" value="INOSITOL OXYGENASE"/>
    <property type="match status" value="1"/>
</dbReference>
<reference evidence="15" key="2">
    <citation type="submission" date="2014-01" db="EMBL/GenBank/DDBJ databases">
        <title>Evolution of pathogenesis and genome organization in the Tremellales.</title>
        <authorList>
            <person name="Cuomo C."/>
            <person name="Litvintseva A."/>
            <person name="Heitman J."/>
            <person name="Chen Y."/>
            <person name="Sun S."/>
            <person name="Springer D."/>
            <person name="Dromer F."/>
            <person name="Young S."/>
            <person name="Zeng Q."/>
            <person name="Chapman S."/>
            <person name="Gujja S."/>
            <person name="Saif S."/>
            <person name="Birren B."/>
        </authorList>
    </citation>
    <scope>NUCLEOTIDE SEQUENCE</scope>
    <source>
        <strain evidence="15">CBS 10118</strain>
    </source>
</reference>
<evidence type="ECO:0000256" key="4">
    <source>
        <dbReference type="ARBA" id="ARBA00011919"/>
    </source>
</evidence>
<evidence type="ECO:0000256" key="2">
    <source>
        <dbReference type="ARBA" id="ARBA00005167"/>
    </source>
</evidence>
<comment type="subcellular location">
    <subcellularLocation>
        <location evidence="1 14">Cytoplasm</location>
    </subcellularLocation>
</comment>
<dbReference type="Gene3D" id="1.10.3210.10">
    <property type="entry name" value="Hypothetical protein af1432"/>
    <property type="match status" value="1"/>
</dbReference>
<sequence>MPIAVPTTAFVRSDGKLDQIPPQNVPKLTKDMALADPKGTKFDAISDAVDDINVAKLKAMAADNAYDESVFDSDKDKATFRQFVDSNESSRRFYIEQHTKQTVEFNLEARRKVFEKARASMSVWEAMELLNTLVDASDPDTSATQIQHLLQTAEAMRKDGKPEWMQVTGLVHDLGKLLYFFGSDGQWDVVGDTFVVGCEFPTEKIVYSDTFGENPDLNHPVYSTKYGMYKPGCGLENVLISWGHDEYLYLICKQQSTLPKAALHMIRYHSFYPWHRERAYTYLENEDDKQALKDVLAFNPYDLYSKSDSLPDPVALRPYYEGLIAKFFPEKVNW</sequence>
<dbReference type="STRING" id="1296100.A0A1B9FSN9"/>
<comment type="cofactor">
    <cofactor evidence="13 14">
        <name>Fe cation</name>
        <dbReference type="ChEBI" id="CHEBI:24875"/>
    </cofactor>
    <text evidence="13 14">Binds 2 iron ions per subunit.</text>
</comment>
<name>A0A1B9FSN9_9TREE</name>
<dbReference type="VEuPathDB" id="FungiDB:I302_08563"/>
<dbReference type="SUPFAM" id="SSF109604">
    <property type="entry name" value="HD-domain/PDEase-like"/>
    <property type="match status" value="1"/>
</dbReference>
<comment type="pathway">
    <text evidence="2 14">Polyol metabolism; myo-inositol degradation into D-glucuronate; D-glucuronate from myo-inositol: step 1/1.</text>
</comment>
<dbReference type="GO" id="GO:0019310">
    <property type="term" value="P:inositol catabolic process"/>
    <property type="evidence" value="ECO:0007669"/>
    <property type="project" value="UniProtKB-UniRule"/>
</dbReference>
<feature type="binding site" evidence="13">
    <location>
        <position position="244"/>
    </location>
    <ligand>
        <name>Fe cation</name>
        <dbReference type="ChEBI" id="CHEBI:24875"/>
        <label>1</label>
    </ligand>
</feature>
<dbReference type="OrthoDB" id="5151075at2759"/>
<evidence type="ECO:0000313" key="15">
    <source>
        <dbReference type="EMBL" id="OCF21784.1"/>
    </source>
</evidence>
<dbReference type="EMBL" id="KI894026">
    <property type="protein sequence ID" value="OCF21784.1"/>
    <property type="molecule type" value="Genomic_DNA"/>
</dbReference>
<dbReference type="AlphaFoldDB" id="A0A1B9FSN9"/>
<feature type="binding site" evidence="12">
    <location>
        <begin position="191"/>
        <end position="192"/>
    </location>
    <ligand>
        <name>substrate</name>
    </ligand>
</feature>
<organism evidence="15">
    <name type="scientific">Kwoniella bestiolae CBS 10118</name>
    <dbReference type="NCBI Taxonomy" id="1296100"/>
    <lineage>
        <taxon>Eukaryota</taxon>
        <taxon>Fungi</taxon>
        <taxon>Dikarya</taxon>
        <taxon>Basidiomycota</taxon>
        <taxon>Agaricomycotina</taxon>
        <taxon>Tremellomycetes</taxon>
        <taxon>Tremellales</taxon>
        <taxon>Cryptococcaceae</taxon>
        <taxon>Kwoniella</taxon>
    </lineage>
</organism>
<evidence type="ECO:0000256" key="6">
    <source>
        <dbReference type="ARBA" id="ARBA00022490"/>
    </source>
</evidence>
<evidence type="ECO:0000256" key="13">
    <source>
        <dbReference type="PIRSR" id="PIRSR607828-2"/>
    </source>
</evidence>
<keyword evidence="6 14" id="KW-0963">Cytoplasm</keyword>
<comment type="similarity">
    <text evidence="3 14">Belongs to the myo-inositol oxygenase family.</text>
</comment>
<feature type="binding site" evidence="13">
    <location>
        <position position="173"/>
    </location>
    <ligand>
        <name>Fe cation</name>
        <dbReference type="ChEBI" id="CHEBI:24875"/>
        <label>1</label>
    </ligand>
</feature>
<gene>
    <name evidence="15" type="ORF">I302_08563</name>
</gene>
<evidence type="ECO:0000256" key="12">
    <source>
        <dbReference type="PIRSR" id="PIRSR607828-1"/>
    </source>
</evidence>
<evidence type="ECO:0000256" key="7">
    <source>
        <dbReference type="ARBA" id="ARBA00022723"/>
    </source>
</evidence>
<evidence type="ECO:0000256" key="8">
    <source>
        <dbReference type="ARBA" id="ARBA00023002"/>
    </source>
</evidence>
<protein>
    <recommendedName>
        <fullName evidence="5 14">Inositol oxygenase</fullName>
        <ecNumber evidence="4 14">1.13.99.1</ecNumber>
    </recommendedName>
    <alternativeName>
        <fullName evidence="10 14">Myo-inositol oxygenase</fullName>
    </alternativeName>
</protein>
<dbReference type="PANTHER" id="PTHR12588">
    <property type="entry name" value="MYOINOSITOL OXYGENASE"/>
    <property type="match status" value="1"/>
</dbReference>
<feature type="binding site" evidence="13">
    <location>
        <position position="302"/>
    </location>
    <ligand>
        <name>Fe cation</name>
        <dbReference type="ChEBI" id="CHEBI:24875"/>
        <label>1</label>
    </ligand>
</feature>
<proteinExistence type="inferred from homology"/>
<evidence type="ECO:0000256" key="9">
    <source>
        <dbReference type="ARBA" id="ARBA00023004"/>
    </source>
</evidence>
<evidence type="ECO:0000256" key="5">
    <source>
        <dbReference type="ARBA" id="ARBA00019269"/>
    </source>
</evidence>
<evidence type="ECO:0000256" key="3">
    <source>
        <dbReference type="ARBA" id="ARBA00005286"/>
    </source>
</evidence>
<accession>A0A1B9FSN9</accession>
<comment type="catalytic activity">
    <reaction evidence="11 14">
        <text>myo-inositol + O2 = D-glucuronate + H2O + H(+)</text>
        <dbReference type="Rhea" id="RHEA:23696"/>
        <dbReference type="ChEBI" id="CHEBI:15377"/>
        <dbReference type="ChEBI" id="CHEBI:15378"/>
        <dbReference type="ChEBI" id="CHEBI:15379"/>
        <dbReference type="ChEBI" id="CHEBI:17268"/>
        <dbReference type="ChEBI" id="CHEBI:58720"/>
        <dbReference type="EC" id="1.13.99.1"/>
    </reaction>
</comment>
<feature type="binding site" evidence="12">
    <location>
        <position position="176"/>
    </location>
    <ligand>
        <name>substrate</name>
    </ligand>
</feature>
<evidence type="ECO:0000256" key="14">
    <source>
        <dbReference type="RuleBase" id="RU367039"/>
    </source>
</evidence>
<reference evidence="15" key="1">
    <citation type="submission" date="2013-07" db="EMBL/GenBank/DDBJ databases">
        <title>The Genome Sequence of Cryptococcus bestiolae CBS10118.</title>
        <authorList>
            <consortium name="The Broad Institute Genome Sequencing Platform"/>
            <person name="Cuomo C."/>
            <person name="Litvintseva A."/>
            <person name="Chen Y."/>
            <person name="Heitman J."/>
            <person name="Sun S."/>
            <person name="Springer D."/>
            <person name="Dromer F."/>
            <person name="Young S.K."/>
            <person name="Zeng Q."/>
            <person name="Gargeya S."/>
            <person name="Fitzgerald M."/>
            <person name="Abouelleil A."/>
            <person name="Alvarado L."/>
            <person name="Berlin A.M."/>
            <person name="Chapman S.B."/>
            <person name="Dewar J."/>
            <person name="Goldberg J."/>
            <person name="Griggs A."/>
            <person name="Gujja S."/>
            <person name="Hansen M."/>
            <person name="Howarth C."/>
            <person name="Imamovic A."/>
            <person name="Larimer J."/>
            <person name="McCowan C."/>
            <person name="Murphy C."/>
            <person name="Pearson M."/>
            <person name="Priest M."/>
            <person name="Roberts A."/>
            <person name="Saif S."/>
            <person name="Shea T."/>
            <person name="Sykes S."/>
            <person name="Wortman J."/>
            <person name="Nusbaum C."/>
            <person name="Birren B."/>
        </authorList>
    </citation>
    <scope>NUCLEOTIDE SEQUENCE [LARGE SCALE GENOMIC DNA]</scope>
    <source>
        <strain evidence="15">CBS 10118</strain>
    </source>
</reference>
<keyword evidence="8 14" id="KW-0560">Oxidoreductase</keyword>
<feature type="binding site" evidence="13">
    <location>
        <position position="148"/>
    </location>
    <ligand>
        <name>Fe cation</name>
        <dbReference type="ChEBI" id="CHEBI:24875"/>
        <label>1</label>
    </ligand>
</feature>
<dbReference type="GO" id="GO:0050113">
    <property type="term" value="F:inositol oxygenase activity"/>
    <property type="evidence" value="ECO:0007669"/>
    <property type="project" value="UniProtKB-UniRule"/>
</dbReference>
<evidence type="ECO:0000256" key="1">
    <source>
        <dbReference type="ARBA" id="ARBA00004496"/>
    </source>
</evidence>
<dbReference type="InterPro" id="IPR007828">
    <property type="entry name" value="Inositol_oxygenase"/>
</dbReference>
<feature type="binding site" evidence="13">
    <location>
        <position position="172"/>
    </location>
    <ligand>
        <name>Fe cation</name>
        <dbReference type="ChEBI" id="CHEBI:24875"/>
        <label>1</label>
    </ligand>
</feature>